<dbReference type="EMBL" id="BK059102">
    <property type="protein sequence ID" value="DAE30099.1"/>
    <property type="molecule type" value="Genomic_DNA"/>
</dbReference>
<name>A0A8S5RG10_9VIRU</name>
<evidence type="ECO:0000313" key="1">
    <source>
        <dbReference type="EMBL" id="DAE30099.1"/>
    </source>
</evidence>
<protein>
    <submittedName>
        <fullName evidence="1">DNA directed RNA polymerase, 7 kDa subunit</fullName>
    </submittedName>
</protein>
<sequence>MKKEVYQCDRCGTEFESFPKRIKTVISKVGTKAEIDMLVEETDRDYVSDKRKYISGAWGTNIVYDTFRKHVRYDLCPKCRKDFVRFMKNEKID</sequence>
<accession>A0A8S5RG10</accession>
<organism evidence="1">
    <name type="scientific">virus sp. ctQmo6</name>
    <dbReference type="NCBI Taxonomy" id="2827990"/>
    <lineage>
        <taxon>Viruses</taxon>
    </lineage>
</organism>
<proteinExistence type="predicted"/>
<reference evidence="1" key="1">
    <citation type="journal article" date="2021" name="Proc. Natl. Acad. Sci. U.S.A.">
        <title>A Catalog of Tens of Thousands of Viruses from Human Metagenomes Reveals Hidden Associations with Chronic Diseases.</title>
        <authorList>
            <person name="Tisza M.J."/>
            <person name="Buck C.B."/>
        </authorList>
    </citation>
    <scope>NUCLEOTIDE SEQUENCE</scope>
    <source>
        <strain evidence="1">CtQmo6</strain>
    </source>
</reference>